<reference evidence="1 2" key="1">
    <citation type="submission" date="2016-02" db="EMBL/GenBank/DDBJ databases">
        <title>Complete genome of Sinomonas atrocyanea KCTC 3377.</title>
        <authorList>
            <person name="Kim K.M."/>
        </authorList>
    </citation>
    <scope>NUCLEOTIDE SEQUENCE [LARGE SCALE GENOMIC DNA]</scope>
    <source>
        <strain evidence="1 2">KCTC 3377</strain>
        <plasmid evidence="1 2">pSA01</plasmid>
    </source>
</reference>
<evidence type="ECO:0000313" key="2">
    <source>
        <dbReference type="Proteomes" id="UP000070134"/>
    </source>
</evidence>
<dbReference type="EMBL" id="CP014519">
    <property type="protein sequence ID" value="AMM34762.1"/>
    <property type="molecule type" value="Genomic_DNA"/>
</dbReference>
<geneLocation type="plasmid" evidence="1 2">
    <name>pSA01</name>
</geneLocation>
<sequence>MDRRRLLIVMSPQGLAAMDEASAEFDGIVGAALDEIGAAVGSGEFPALLEQLSGVLAVRLALDPACSDGVSAEAGPAGPAAEETVAGGMEDAVLAAPAAAGTEPPALDPCP</sequence>
<name>A0A127AAQ9_9MICC</name>
<dbReference type="KEGG" id="satk:SA2016_4110"/>
<evidence type="ECO:0000313" key="1">
    <source>
        <dbReference type="EMBL" id="AMM34762.1"/>
    </source>
</evidence>
<proteinExistence type="predicted"/>
<dbReference type="Proteomes" id="UP000070134">
    <property type="component" value="Plasmid pSA01"/>
</dbReference>
<gene>
    <name evidence="1" type="ORF">SA2016_4110</name>
</gene>
<dbReference type="AlphaFoldDB" id="A0A127AAQ9"/>
<keyword evidence="1" id="KW-0614">Plasmid</keyword>
<organism evidence="1 2">
    <name type="scientific">Sinomonas atrocyanea</name>
    <dbReference type="NCBI Taxonomy" id="37927"/>
    <lineage>
        <taxon>Bacteria</taxon>
        <taxon>Bacillati</taxon>
        <taxon>Actinomycetota</taxon>
        <taxon>Actinomycetes</taxon>
        <taxon>Micrococcales</taxon>
        <taxon>Micrococcaceae</taxon>
        <taxon>Sinomonas</taxon>
    </lineage>
</organism>
<keyword evidence="2" id="KW-1185">Reference proteome</keyword>
<accession>A0A127AAQ9</accession>
<protein>
    <submittedName>
        <fullName evidence="1">Uncharacterized protein</fullName>
    </submittedName>
</protein>